<sequence>MTIQPQPTSSRPNHSKTVQRALETLDESKSADINQTYAATREYVYVVGDINAHFPNLSVEKEYYQACVLSGVDASRLKEVNDDVALARLNQEPTLNEILYQGLSQSQNSYVAREMNWLFCNVDNNELYTLITDSDDSLLQFVAALGLKDEQVILQGEVQQDGRVLVSNLIPVNSTPVNKSQIANAENQHKKELVDEIRSLNANDGMRNDERALNYTLYNNQSVYKESFQLCYKANSGGPNPNGYQLVNVEIDTSWNGDRLVSKLIFNYQGINTGAKQSWYTTVDVTGEYPFLLTEWKRFLPRY</sequence>
<comment type="caution">
    <text evidence="3">The sequence shown here is derived from an EMBL/GenBank/DDBJ whole genome shotgun (WGS) entry which is preliminary data.</text>
</comment>
<reference evidence="4" key="1">
    <citation type="journal article" date="2019" name="Int. J. Syst. Evol. Microbiol.">
        <title>The Global Catalogue of Microorganisms (GCM) 10K type strain sequencing project: providing services to taxonomists for standard genome sequencing and annotation.</title>
        <authorList>
            <consortium name="The Broad Institute Genomics Platform"/>
            <consortium name="The Broad Institute Genome Sequencing Center for Infectious Disease"/>
            <person name="Wu L."/>
            <person name="Ma J."/>
        </authorList>
    </citation>
    <scope>NUCLEOTIDE SEQUENCE [LARGE SCALE GENOMIC DNA]</scope>
    <source>
        <strain evidence="4">CECT 7398</strain>
    </source>
</reference>
<organism evidence="3 4">
    <name type="scientific">Vibrio ostreicida</name>
    <dbReference type="NCBI Taxonomy" id="526588"/>
    <lineage>
        <taxon>Bacteria</taxon>
        <taxon>Pseudomonadati</taxon>
        <taxon>Pseudomonadota</taxon>
        <taxon>Gammaproteobacteria</taxon>
        <taxon>Vibrionales</taxon>
        <taxon>Vibrionaceae</taxon>
        <taxon>Vibrio</taxon>
    </lineage>
</organism>
<protein>
    <recommendedName>
        <fullName evidence="5">PatG C-terminal domain-containing protein</fullName>
    </recommendedName>
</protein>
<evidence type="ECO:0000259" key="1">
    <source>
        <dbReference type="Pfam" id="PF18047"/>
    </source>
</evidence>
<evidence type="ECO:0000313" key="4">
    <source>
        <dbReference type="Proteomes" id="UP001238540"/>
    </source>
</evidence>
<evidence type="ECO:0000259" key="2">
    <source>
        <dbReference type="Pfam" id="PF18065"/>
    </source>
</evidence>
<dbReference type="Pfam" id="PF18065">
    <property type="entry name" value="PatG_C"/>
    <property type="match status" value="1"/>
</dbReference>
<dbReference type="EMBL" id="JAUFQC010000027">
    <property type="protein sequence ID" value="MDN3611526.1"/>
    <property type="molecule type" value="Genomic_DNA"/>
</dbReference>
<dbReference type="RefSeq" id="WP_076588827.1">
    <property type="nucleotide sequence ID" value="NZ_JABEYA020000005.1"/>
</dbReference>
<dbReference type="Proteomes" id="UP001238540">
    <property type="component" value="Unassembled WGS sequence"/>
</dbReference>
<accession>A0ABT8BYS5</accession>
<feature type="domain" description="PatG C-terminal" evidence="2">
    <location>
        <begin position="188"/>
        <end position="298"/>
    </location>
</feature>
<dbReference type="InterPro" id="IPR040483">
    <property type="entry name" value="PatG_dom"/>
</dbReference>
<name>A0ABT8BYS5_9VIBR</name>
<dbReference type="InterPro" id="IPR040636">
    <property type="entry name" value="PatG_C"/>
</dbReference>
<keyword evidence="4" id="KW-1185">Reference proteome</keyword>
<dbReference type="Pfam" id="PF18047">
    <property type="entry name" value="PatG_D"/>
    <property type="match status" value="1"/>
</dbReference>
<proteinExistence type="predicted"/>
<evidence type="ECO:0000313" key="3">
    <source>
        <dbReference type="EMBL" id="MDN3611526.1"/>
    </source>
</evidence>
<evidence type="ECO:0008006" key="5">
    <source>
        <dbReference type="Google" id="ProtNLM"/>
    </source>
</evidence>
<gene>
    <name evidence="3" type="ORF">QWZ16_18160</name>
</gene>
<feature type="domain" description="PatG" evidence="1">
    <location>
        <begin position="43"/>
        <end position="133"/>
    </location>
</feature>